<sequence>MQVGKDLLAADESGGCSKYFLDLQSGKEVALKLWAMDSEVQLKIVTWLWRWWAARNKTNAAERRLNAMEVCSSVDYHCSEFAKLKARQGLRFRQQQTEEDGAWWQGIEAGCDGHWGWKHTASRERSSCGGFSSPKWSPKGGSAGHDTSDTRD</sequence>
<organism evidence="2 3">
    <name type="scientific">Eleusine coracana subsp. coracana</name>
    <dbReference type="NCBI Taxonomy" id="191504"/>
    <lineage>
        <taxon>Eukaryota</taxon>
        <taxon>Viridiplantae</taxon>
        <taxon>Streptophyta</taxon>
        <taxon>Embryophyta</taxon>
        <taxon>Tracheophyta</taxon>
        <taxon>Spermatophyta</taxon>
        <taxon>Magnoliopsida</taxon>
        <taxon>Liliopsida</taxon>
        <taxon>Poales</taxon>
        <taxon>Poaceae</taxon>
        <taxon>PACMAD clade</taxon>
        <taxon>Chloridoideae</taxon>
        <taxon>Cynodonteae</taxon>
        <taxon>Eleusininae</taxon>
        <taxon>Eleusine</taxon>
    </lineage>
</organism>
<gene>
    <name evidence="2" type="primary">ga03783</name>
    <name evidence="2" type="ORF">PR202_ga03783</name>
</gene>
<evidence type="ECO:0000313" key="3">
    <source>
        <dbReference type="Proteomes" id="UP001054889"/>
    </source>
</evidence>
<dbReference type="EMBL" id="BQKI01000002">
    <property type="protein sequence ID" value="GJM87790.1"/>
    <property type="molecule type" value="Genomic_DNA"/>
</dbReference>
<proteinExistence type="predicted"/>
<dbReference type="AlphaFoldDB" id="A0AAV5BPW6"/>
<reference evidence="2" key="1">
    <citation type="journal article" date="2018" name="DNA Res.">
        <title>Multiple hybrid de novo genome assembly of finger millet, an orphan allotetraploid crop.</title>
        <authorList>
            <person name="Hatakeyama M."/>
            <person name="Aluri S."/>
            <person name="Balachadran M.T."/>
            <person name="Sivarajan S.R."/>
            <person name="Patrignani A."/>
            <person name="Gruter S."/>
            <person name="Poveda L."/>
            <person name="Shimizu-Inatsugi R."/>
            <person name="Baeten J."/>
            <person name="Francoijs K.J."/>
            <person name="Nataraja K.N."/>
            <person name="Reddy Y.A.N."/>
            <person name="Phadnis S."/>
            <person name="Ravikumar R.L."/>
            <person name="Schlapbach R."/>
            <person name="Sreeman S.M."/>
            <person name="Shimizu K.K."/>
        </authorList>
    </citation>
    <scope>NUCLEOTIDE SEQUENCE</scope>
</reference>
<name>A0AAV5BPW6_ELECO</name>
<evidence type="ECO:0000313" key="2">
    <source>
        <dbReference type="EMBL" id="GJM87790.1"/>
    </source>
</evidence>
<reference evidence="2" key="2">
    <citation type="submission" date="2021-12" db="EMBL/GenBank/DDBJ databases">
        <title>Resequencing data analysis of finger millet.</title>
        <authorList>
            <person name="Hatakeyama M."/>
            <person name="Aluri S."/>
            <person name="Balachadran M.T."/>
            <person name="Sivarajan S.R."/>
            <person name="Poveda L."/>
            <person name="Shimizu-Inatsugi R."/>
            <person name="Schlapbach R."/>
            <person name="Sreeman S.M."/>
            <person name="Shimizu K.K."/>
        </authorList>
    </citation>
    <scope>NUCLEOTIDE SEQUENCE</scope>
</reference>
<keyword evidence="3" id="KW-1185">Reference proteome</keyword>
<dbReference type="Proteomes" id="UP001054889">
    <property type="component" value="Unassembled WGS sequence"/>
</dbReference>
<feature type="region of interest" description="Disordered" evidence="1">
    <location>
        <begin position="123"/>
        <end position="152"/>
    </location>
</feature>
<protein>
    <submittedName>
        <fullName evidence="2">Uncharacterized protein</fullName>
    </submittedName>
</protein>
<comment type="caution">
    <text evidence="2">The sequence shown here is derived from an EMBL/GenBank/DDBJ whole genome shotgun (WGS) entry which is preliminary data.</text>
</comment>
<evidence type="ECO:0000256" key="1">
    <source>
        <dbReference type="SAM" id="MobiDB-lite"/>
    </source>
</evidence>
<accession>A0AAV5BPW6</accession>